<accession>A0A917HFB8</accession>
<reference evidence="1" key="1">
    <citation type="journal article" date="2014" name="Int. J. Syst. Evol. Microbiol.">
        <title>Complete genome sequence of Corynebacterium casei LMG S-19264T (=DSM 44701T), isolated from a smear-ripened cheese.</title>
        <authorList>
            <consortium name="US DOE Joint Genome Institute (JGI-PGF)"/>
            <person name="Walter F."/>
            <person name="Albersmeier A."/>
            <person name="Kalinowski J."/>
            <person name="Ruckert C."/>
        </authorList>
    </citation>
    <scope>NUCLEOTIDE SEQUENCE</scope>
    <source>
        <strain evidence="1">CGMCC 1.12195</strain>
    </source>
</reference>
<evidence type="ECO:0000313" key="2">
    <source>
        <dbReference type="Proteomes" id="UP000660862"/>
    </source>
</evidence>
<gene>
    <name evidence="1" type="ORF">GCM10007415_04900</name>
</gene>
<dbReference type="InterPro" id="IPR043750">
    <property type="entry name" value="DUF5695"/>
</dbReference>
<organism evidence="1 2">
    <name type="scientific">Parapedobacter pyrenivorans</name>
    <dbReference type="NCBI Taxonomy" id="1305674"/>
    <lineage>
        <taxon>Bacteria</taxon>
        <taxon>Pseudomonadati</taxon>
        <taxon>Bacteroidota</taxon>
        <taxon>Sphingobacteriia</taxon>
        <taxon>Sphingobacteriales</taxon>
        <taxon>Sphingobacteriaceae</taxon>
        <taxon>Parapedobacter</taxon>
    </lineage>
</organism>
<name>A0A917HFB8_9SPHI</name>
<reference evidence="1" key="2">
    <citation type="submission" date="2020-09" db="EMBL/GenBank/DDBJ databases">
        <authorList>
            <person name="Sun Q."/>
            <person name="Zhou Y."/>
        </authorList>
    </citation>
    <scope>NUCLEOTIDE SEQUENCE</scope>
    <source>
        <strain evidence="1">CGMCC 1.12195</strain>
    </source>
</reference>
<dbReference type="Proteomes" id="UP000660862">
    <property type="component" value="Unassembled WGS sequence"/>
</dbReference>
<protein>
    <submittedName>
        <fullName evidence="1">Uncharacterized protein</fullName>
    </submittedName>
</protein>
<dbReference type="Pfam" id="PF18951">
    <property type="entry name" value="DUF5695"/>
    <property type="match status" value="1"/>
</dbReference>
<comment type="caution">
    <text evidence="1">The sequence shown here is derived from an EMBL/GenBank/DDBJ whole genome shotgun (WGS) entry which is preliminary data.</text>
</comment>
<dbReference type="AlphaFoldDB" id="A0A917HFB8"/>
<dbReference type="EMBL" id="BMER01000001">
    <property type="protein sequence ID" value="GGG76172.1"/>
    <property type="molecule type" value="Genomic_DNA"/>
</dbReference>
<keyword evidence="2" id="KW-1185">Reference proteome</keyword>
<sequence>MIPMKQLKYMLSLVVLMQMKVLMGFAQERQQFRLENEKMEVIISRSGISSIKSPSDSYGAEIVGSNSWGRANLTYRIWDGSWLAIHRGSSTNFAVLSDSVVRITDYEKGMPQQMEQTFTLVDDGLDLDIRVKSMMQFPFEVGDLSLDLRPHGPRSEQSKEGIFQKSFIKHQYISGHGSFIFYAKPSGNGPFLMVLPKAGTSLEYFDNQGGGERVYIHSKLPGSLQQQGTWRQEHTSVSLNPAGETDSEVEYGFKLRWVDGYDEMRDLLFKEGLFDIRVVPGMTIPTDLRAQFSLRTKHNIDSISAEFPTHTELRFVEEVTPGNYIYEVQFSKLGENMLIIHYGDGYQTYLEFFATEPLETLIKKRSSFIVNHQQHRDTSKWYNGLYSIYDMKNGILRSPDDTDGFEGWWSYVVASDDPVLGKAPYVAAKNVYYPDDTEIASVEYHIKNFVWGGLQRTDEETPYPYGIHGVPNWKVARDINARTAFRARQLDRMQVWRTYDYPHVFMLYYHMYEIASKYPDKVQYLDAAGYLERTFQTAKAYFMYPYEIWGDYYKIYEVACYNELLIPDIIHALERHGRGDDAEWLRNEYEKKVKYFIYDDEYPYSSEYSFDRTAFESTYAFAKYGMITEMEPDSNLWFDKNREIWYSHANVSKQAAKHFMERQHGAGLSIRGWLETNYYKLGADNSMSYMAKMGGWSVLDYGINFAEKPYDWLQLGYASYLSSWALMNTGTPESNYGFWAPGKENDGAMGWAFIEQKRGRSWLGRDMDRGPWYYDGEADLGLGAGIRMAATVVSNDPIFGWVAYGGNIREEKENLYVVPKDGLNARFVYVLADKRVTYELDRDGFLKDAEIITDKNNNSISFVVENRSQDVHLTTLKISAIFNDIKHVQVAFDGKPLNATRRDGSHFFEIQLPMQQASHHVEIKLGYEADLAR</sequence>
<evidence type="ECO:0000313" key="1">
    <source>
        <dbReference type="EMBL" id="GGG76172.1"/>
    </source>
</evidence>
<proteinExistence type="predicted"/>